<dbReference type="InterPro" id="IPR000421">
    <property type="entry name" value="FA58C"/>
</dbReference>
<feature type="non-terminal residue" evidence="4">
    <location>
        <position position="249"/>
    </location>
</feature>
<comment type="caution">
    <text evidence="4">The sequence shown here is derived from an EMBL/GenBank/DDBJ whole genome shotgun (WGS) entry which is preliminary data.</text>
</comment>
<gene>
    <name evidence="4" type="ORF">PGLA2088_LOCUS31469</name>
</gene>
<dbReference type="Proteomes" id="UP000626109">
    <property type="component" value="Unassembled WGS sequence"/>
</dbReference>
<name>A0A813K8J1_POLGL</name>
<feature type="region of interest" description="Disordered" evidence="2">
    <location>
        <begin position="1"/>
        <end position="21"/>
    </location>
</feature>
<evidence type="ECO:0000256" key="2">
    <source>
        <dbReference type="SAM" id="MobiDB-lite"/>
    </source>
</evidence>
<evidence type="ECO:0000313" key="5">
    <source>
        <dbReference type="Proteomes" id="UP000626109"/>
    </source>
</evidence>
<organism evidence="4 5">
    <name type="scientific">Polarella glacialis</name>
    <name type="common">Dinoflagellate</name>
    <dbReference type="NCBI Taxonomy" id="89957"/>
    <lineage>
        <taxon>Eukaryota</taxon>
        <taxon>Sar</taxon>
        <taxon>Alveolata</taxon>
        <taxon>Dinophyceae</taxon>
        <taxon>Suessiales</taxon>
        <taxon>Suessiaceae</taxon>
        <taxon>Polarella</taxon>
    </lineage>
</organism>
<dbReference type="Gene3D" id="2.60.120.260">
    <property type="entry name" value="Galactose-binding domain-like"/>
    <property type="match status" value="1"/>
</dbReference>
<protein>
    <recommendedName>
        <fullName evidence="3">F5/8 type C domain-containing protein</fullName>
    </recommendedName>
</protein>
<keyword evidence="1" id="KW-0175">Coiled coil</keyword>
<proteinExistence type="predicted"/>
<accession>A0A813K8J1</accession>
<evidence type="ECO:0000256" key="1">
    <source>
        <dbReference type="SAM" id="Coils"/>
    </source>
</evidence>
<dbReference type="AlphaFoldDB" id="A0A813K8J1"/>
<reference evidence="4" key="1">
    <citation type="submission" date="2021-02" db="EMBL/GenBank/DDBJ databases">
        <authorList>
            <person name="Dougan E. K."/>
            <person name="Rhodes N."/>
            <person name="Thang M."/>
            <person name="Chan C."/>
        </authorList>
    </citation>
    <scope>NUCLEOTIDE SEQUENCE</scope>
</reference>
<evidence type="ECO:0000259" key="3">
    <source>
        <dbReference type="PROSITE" id="PS50022"/>
    </source>
</evidence>
<sequence>HWLERRRQVDAGGTEEDGGAGARMLLQQAERKVSSMLRELESLCRQENELEAEVVLLLPQVRRVSAGVAMENSEEGKAKAKEGMEGKEGEEAKDVREELAQAAQAEEYCQVLSLVSRQLDAHRTKVWGQIAEDHKGLGSFAERLEALLTSCAALGADVAELSEQTRLELQLQGSKAPGAEAAAAWALPLGLADEDLRSECISVSSNKEAASCARLLGGVDKAHAAYGGWTPARDSPEEYVQVDLGGPFW</sequence>
<feature type="coiled-coil region" evidence="1">
    <location>
        <begin position="26"/>
        <end position="53"/>
    </location>
</feature>
<feature type="domain" description="F5/8 type C" evidence="3">
    <location>
        <begin position="184"/>
        <end position="249"/>
    </location>
</feature>
<dbReference type="PROSITE" id="PS50022">
    <property type="entry name" value="FA58C_3"/>
    <property type="match status" value="1"/>
</dbReference>
<evidence type="ECO:0000313" key="4">
    <source>
        <dbReference type="EMBL" id="CAE8700148.1"/>
    </source>
</evidence>
<dbReference type="EMBL" id="CAJNNW010029403">
    <property type="protein sequence ID" value="CAE8700148.1"/>
    <property type="molecule type" value="Genomic_DNA"/>
</dbReference>
<feature type="non-terminal residue" evidence="4">
    <location>
        <position position="1"/>
    </location>
</feature>